<dbReference type="CDD" id="cd14828">
    <property type="entry name" value="AP_Mu_N"/>
    <property type="match status" value="1"/>
</dbReference>
<dbReference type="PRINTS" id="PR00314">
    <property type="entry name" value="CLATHRINADPT"/>
</dbReference>
<dbReference type="InterPro" id="IPR001392">
    <property type="entry name" value="Clathrin_mu"/>
</dbReference>
<dbReference type="GO" id="GO:0030659">
    <property type="term" value="C:cytoplasmic vesicle membrane"/>
    <property type="evidence" value="ECO:0007669"/>
    <property type="project" value="UniProtKB-SubCell"/>
</dbReference>
<keyword evidence="5" id="KW-0968">Cytoplasmic vesicle</keyword>
<evidence type="ECO:0000256" key="1">
    <source>
        <dbReference type="ARBA" id="ARBA00004156"/>
    </source>
</evidence>
<dbReference type="InterPro" id="IPR018240">
    <property type="entry name" value="Clathrin_mu_CS"/>
</dbReference>
<dbReference type="InterPro" id="IPR050431">
    <property type="entry name" value="Adaptor_comp_med_subunit"/>
</dbReference>
<dbReference type="GO" id="GO:0030131">
    <property type="term" value="C:clathrin adaptor complex"/>
    <property type="evidence" value="ECO:0007669"/>
    <property type="project" value="UniProtKB-UniRule"/>
</dbReference>
<dbReference type="EMBL" id="LT598491">
    <property type="protein sequence ID" value="SCW04505.1"/>
    <property type="molecule type" value="Genomic_DNA"/>
</dbReference>
<dbReference type="SUPFAM" id="SSF49447">
    <property type="entry name" value="Second domain of Mu2 adaptin subunit (ap50) of ap2 adaptor"/>
    <property type="match status" value="1"/>
</dbReference>
<dbReference type="Pfam" id="PF00928">
    <property type="entry name" value="Adap_comp_sub"/>
    <property type="match status" value="1"/>
</dbReference>
<organism evidence="8 9">
    <name type="scientific">Lachancea fermentati</name>
    <name type="common">Zygosaccharomyces fermentati</name>
    <dbReference type="NCBI Taxonomy" id="4955"/>
    <lineage>
        <taxon>Eukaryota</taxon>
        <taxon>Fungi</taxon>
        <taxon>Dikarya</taxon>
        <taxon>Ascomycota</taxon>
        <taxon>Saccharomycotina</taxon>
        <taxon>Saccharomycetes</taxon>
        <taxon>Saccharomycetales</taxon>
        <taxon>Saccharomycetaceae</taxon>
        <taxon>Lachancea</taxon>
    </lineage>
</organism>
<dbReference type="PIRSF" id="PIRSF005992">
    <property type="entry name" value="Clathrin_mu"/>
    <property type="match status" value="1"/>
</dbReference>
<dbReference type="AlphaFoldDB" id="A0A1G4MKS6"/>
<sequence>MSSGIFILDELLNPLILKNFKGLSDLPTLADIFKAAQQKTDRPIIQAKGVVFTYIRRDTLYFVSITVGNLRFNVMSVLVYLDQFVILLKKYLRTSTLDKTYVVDNFNIIYELLDESLDFGIPQLTDYNIIQDSIKIEVNLPSEKYRAADEQLDSDSDIEEIEKEIKKKTQPDYHGFQDDEQYINSFILRATTQAISWRPKGIYYAKNEFFVDVIESLEYVMDFNTSKIRKNFVHGRIKCRSFLSGMPKLKICINKMLREKKTFLESAKFHQCVSLESLKSSEAINFVPPDGEFDLCQYTFKRHINDSPSIKLCDYKVNKRERKHKLHITVTIEPHFKAQDSTSTLDIQVPLRKIFKEYQIDLTKSPRFKCDAGEVMFNLSDDHLLWQIGSIKGGHGEQKLSMHVEFHLFDEEEHKKKIIELETSMDPPPLREGPHLEELYAQIHETEAFSKTHDLINIKFEIPYYTCSGLKVEFLKIEEDQLKYQSFPWVRYKTINDDEYAYQI</sequence>
<evidence type="ECO:0000256" key="4">
    <source>
        <dbReference type="ARBA" id="ARBA00023136"/>
    </source>
</evidence>
<dbReference type="STRING" id="4955.A0A1G4MKS6"/>
<dbReference type="OMA" id="WVRYKTI"/>
<dbReference type="PANTHER" id="PTHR10529">
    <property type="entry name" value="AP COMPLEX SUBUNIT MU"/>
    <property type="match status" value="1"/>
</dbReference>
<dbReference type="InterPro" id="IPR027200">
    <property type="entry name" value="Apm2_N"/>
</dbReference>
<dbReference type="GO" id="GO:0016192">
    <property type="term" value="P:vesicle-mediated transport"/>
    <property type="evidence" value="ECO:0007669"/>
    <property type="project" value="InterPro"/>
</dbReference>
<keyword evidence="3 6" id="KW-0653">Protein transport</keyword>
<dbReference type="InterPro" id="IPR011012">
    <property type="entry name" value="Longin-like_dom_sf"/>
</dbReference>
<proteinExistence type="inferred from homology"/>
<evidence type="ECO:0000313" key="9">
    <source>
        <dbReference type="Proteomes" id="UP000190831"/>
    </source>
</evidence>
<gene>
    <name evidence="8" type="ORF">LAFE_0H15016G</name>
</gene>
<dbReference type="OrthoDB" id="10259133at2759"/>
<dbReference type="InterPro" id="IPR036168">
    <property type="entry name" value="AP2_Mu_C_sf"/>
</dbReference>
<evidence type="ECO:0000256" key="3">
    <source>
        <dbReference type="ARBA" id="ARBA00022927"/>
    </source>
</evidence>
<feature type="domain" description="MHD" evidence="7">
    <location>
        <begin position="206"/>
        <end position="503"/>
    </location>
</feature>
<keyword evidence="9" id="KW-1185">Reference proteome</keyword>
<protein>
    <submittedName>
        <fullName evidence="8">LAFE_0H15016g1_1</fullName>
    </submittedName>
</protein>
<evidence type="ECO:0000313" key="8">
    <source>
        <dbReference type="EMBL" id="SCW04505.1"/>
    </source>
</evidence>
<evidence type="ECO:0000256" key="5">
    <source>
        <dbReference type="ARBA" id="ARBA00023329"/>
    </source>
</evidence>
<dbReference type="CDD" id="cd09250">
    <property type="entry name" value="AP-1_Mu1_Cterm"/>
    <property type="match status" value="1"/>
</dbReference>
<dbReference type="GO" id="GO:0006886">
    <property type="term" value="P:intracellular protein transport"/>
    <property type="evidence" value="ECO:0007669"/>
    <property type="project" value="UniProtKB-UniRule"/>
</dbReference>
<evidence type="ECO:0000259" key="7">
    <source>
        <dbReference type="PROSITE" id="PS51072"/>
    </source>
</evidence>
<dbReference type="SUPFAM" id="SSF64356">
    <property type="entry name" value="SNARE-like"/>
    <property type="match status" value="1"/>
</dbReference>
<keyword evidence="2 6" id="KW-0813">Transport</keyword>
<keyword evidence="4" id="KW-0472">Membrane</keyword>
<dbReference type="Proteomes" id="UP000190831">
    <property type="component" value="Chromosome H"/>
</dbReference>
<comment type="similarity">
    <text evidence="6">Belongs to the adaptor complexes medium subunit family.</text>
</comment>
<dbReference type="PROSITE" id="PS51072">
    <property type="entry name" value="MHD"/>
    <property type="match status" value="1"/>
</dbReference>
<reference evidence="8 9" key="1">
    <citation type="submission" date="2016-03" db="EMBL/GenBank/DDBJ databases">
        <authorList>
            <person name="Devillers H."/>
        </authorList>
    </citation>
    <scope>NUCLEOTIDE SEQUENCE [LARGE SCALE GENOMIC DNA]</scope>
    <source>
        <strain evidence="8">CBS 6772</strain>
    </source>
</reference>
<evidence type="ECO:0000256" key="2">
    <source>
        <dbReference type="ARBA" id="ARBA00022448"/>
    </source>
</evidence>
<name>A0A1G4MKS6_LACFM</name>
<dbReference type="Gene3D" id="2.60.40.1170">
    <property type="entry name" value="Mu homology domain, subdomain B"/>
    <property type="match status" value="4"/>
</dbReference>
<dbReference type="PROSITE" id="PS00990">
    <property type="entry name" value="CLAT_ADAPTOR_M_1"/>
    <property type="match status" value="1"/>
</dbReference>
<dbReference type="Gene3D" id="3.30.450.60">
    <property type="match status" value="1"/>
</dbReference>
<dbReference type="InterPro" id="IPR028565">
    <property type="entry name" value="MHD"/>
</dbReference>
<evidence type="ECO:0000256" key="6">
    <source>
        <dbReference type="PIRNR" id="PIRNR005992"/>
    </source>
</evidence>
<comment type="subcellular location">
    <subcellularLocation>
        <location evidence="1">Cytoplasmic vesicle membrane</location>
    </subcellularLocation>
</comment>
<accession>A0A1G4MKS6</accession>